<feature type="region of interest" description="Disordered" evidence="9">
    <location>
        <begin position="370"/>
        <end position="395"/>
    </location>
</feature>
<dbReference type="InterPro" id="IPR043136">
    <property type="entry name" value="B30.2/SPRY_sf"/>
</dbReference>
<evidence type="ECO:0000256" key="4">
    <source>
        <dbReference type="ARBA" id="ARBA00023043"/>
    </source>
</evidence>
<feature type="transmembrane region" description="Helical" evidence="10">
    <location>
        <begin position="65"/>
        <end position="84"/>
    </location>
</feature>
<dbReference type="InterPro" id="IPR003877">
    <property type="entry name" value="SPRY_dom"/>
</dbReference>
<dbReference type="PRINTS" id="PR01415">
    <property type="entry name" value="ANKYRIN"/>
</dbReference>
<evidence type="ECO:0000313" key="13">
    <source>
        <dbReference type="EMBL" id="EEU34422.1"/>
    </source>
</evidence>
<dbReference type="PROSITE" id="PS50188">
    <property type="entry name" value="B302_SPRY"/>
    <property type="match status" value="1"/>
</dbReference>
<evidence type="ECO:0000259" key="12">
    <source>
        <dbReference type="PROSITE" id="PS50188"/>
    </source>
</evidence>
<keyword evidence="10" id="KW-1133">Transmembrane helix</keyword>
<dbReference type="InterPro" id="IPR001870">
    <property type="entry name" value="B30.2/SPRY"/>
</dbReference>
<evidence type="ECO:0000256" key="8">
    <source>
        <dbReference type="PROSITE-ProRule" id="PRU00023"/>
    </source>
</evidence>
<dbReference type="InterPro" id="IPR044736">
    <property type="entry name" value="Gid1/RanBPM/SPLA_SPRY"/>
</dbReference>
<keyword evidence="7" id="KW-0407">Ion channel</keyword>
<dbReference type="InterPro" id="IPR002110">
    <property type="entry name" value="Ankyrin_rpt"/>
</dbReference>
<keyword evidence="1" id="KW-0813">Transport</keyword>
<feature type="transmembrane region" description="Helical" evidence="10">
    <location>
        <begin position="441"/>
        <end position="463"/>
    </location>
</feature>
<accession>C7ZNG8</accession>
<dbReference type="VEuPathDB" id="FungiDB:NECHADRAFT_102067"/>
<feature type="region of interest" description="Disordered" evidence="9">
    <location>
        <begin position="199"/>
        <end position="236"/>
    </location>
</feature>
<evidence type="ECO:0000313" key="14">
    <source>
        <dbReference type="Proteomes" id="UP000005206"/>
    </source>
</evidence>
<feature type="region of interest" description="Disordered" evidence="9">
    <location>
        <begin position="1570"/>
        <end position="1591"/>
    </location>
</feature>
<feature type="domain" description="B30.2/SPRY" evidence="12">
    <location>
        <begin position="1730"/>
        <end position="1951"/>
    </location>
</feature>
<evidence type="ECO:0000256" key="6">
    <source>
        <dbReference type="ARBA" id="ARBA00023180"/>
    </source>
</evidence>
<name>C7ZNG8_FUSV7</name>
<dbReference type="InterPro" id="IPR013320">
    <property type="entry name" value="ConA-like_dom_sf"/>
</dbReference>
<feature type="repeat" description="ANK" evidence="8">
    <location>
        <begin position="1129"/>
        <end position="1161"/>
    </location>
</feature>
<feature type="compositionally biased region" description="Polar residues" evidence="9">
    <location>
        <begin position="547"/>
        <end position="561"/>
    </location>
</feature>
<keyword evidence="4 8" id="KW-0040">ANK repeat</keyword>
<evidence type="ECO:0000256" key="10">
    <source>
        <dbReference type="SAM" id="Phobius"/>
    </source>
</evidence>
<organism evidence="13 14">
    <name type="scientific">Fusarium vanettenii (strain ATCC MYA-4622 / CBS 123669 / FGSC 9596 / NRRL 45880 / 77-13-4)</name>
    <name type="common">Fusarium solani subsp. pisi</name>
    <dbReference type="NCBI Taxonomy" id="660122"/>
    <lineage>
        <taxon>Eukaryota</taxon>
        <taxon>Fungi</taxon>
        <taxon>Dikarya</taxon>
        <taxon>Ascomycota</taxon>
        <taxon>Pezizomycotina</taxon>
        <taxon>Sordariomycetes</taxon>
        <taxon>Hypocreomycetidae</taxon>
        <taxon>Hypocreales</taxon>
        <taxon>Nectriaceae</taxon>
        <taxon>Fusarium</taxon>
        <taxon>Fusarium solani species complex</taxon>
        <taxon>Fusarium vanettenii</taxon>
    </lineage>
</organism>
<dbReference type="EMBL" id="GG698968">
    <property type="protein sequence ID" value="EEU34422.1"/>
    <property type="molecule type" value="Genomic_DNA"/>
</dbReference>
<feature type="chain" id="PRO_5002989445" description="B30.2/SPRY domain-containing protein" evidence="11">
    <location>
        <begin position="26"/>
        <end position="1962"/>
    </location>
</feature>
<dbReference type="GeneID" id="9677958"/>
<keyword evidence="5" id="KW-0406">Ion transport</keyword>
<dbReference type="CDD" id="cd12885">
    <property type="entry name" value="SPRY_RanBP_like"/>
    <property type="match status" value="1"/>
</dbReference>
<keyword evidence="11" id="KW-0732">Signal</keyword>
<dbReference type="OrthoDB" id="194358at2759"/>
<dbReference type="eggNOG" id="KOG1477">
    <property type="taxonomic scope" value="Eukaryota"/>
</dbReference>
<dbReference type="RefSeq" id="XP_003040135.1">
    <property type="nucleotide sequence ID" value="XM_003040089.1"/>
</dbReference>
<feature type="repeat" description="ANK" evidence="8">
    <location>
        <begin position="1385"/>
        <end position="1421"/>
    </location>
</feature>
<dbReference type="GO" id="GO:1902495">
    <property type="term" value="C:transmembrane transporter complex"/>
    <property type="evidence" value="ECO:0007669"/>
    <property type="project" value="TreeGrafter"/>
</dbReference>
<evidence type="ECO:0000256" key="2">
    <source>
        <dbReference type="ARBA" id="ARBA00022606"/>
    </source>
</evidence>
<dbReference type="InterPro" id="IPR036770">
    <property type="entry name" value="Ankyrin_rpt-contain_sf"/>
</dbReference>
<dbReference type="Pfam" id="PF12796">
    <property type="entry name" value="Ank_2"/>
    <property type="match status" value="4"/>
</dbReference>
<keyword evidence="3" id="KW-0677">Repeat</keyword>
<dbReference type="eggNOG" id="KOG0504">
    <property type="taxonomic scope" value="Eukaryota"/>
</dbReference>
<keyword evidence="2" id="KW-0716">Sensory transduction</keyword>
<dbReference type="SUPFAM" id="SSF49899">
    <property type="entry name" value="Concanavalin A-like lectins/glucanases"/>
    <property type="match status" value="1"/>
</dbReference>
<evidence type="ECO:0000256" key="3">
    <source>
        <dbReference type="ARBA" id="ARBA00022737"/>
    </source>
</evidence>
<evidence type="ECO:0000256" key="1">
    <source>
        <dbReference type="ARBA" id="ARBA00022448"/>
    </source>
</evidence>
<feature type="compositionally biased region" description="Polar residues" evidence="9">
    <location>
        <begin position="380"/>
        <end position="395"/>
    </location>
</feature>
<reference evidence="13 14" key="1">
    <citation type="journal article" date="2009" name="PLoS Genet.">
        <title>The genome of Nectria haematococca: contribution of supernumerary chromosomes to gene expansion.</title>
        <authorList>
            <person name="Coleman J.J."/>
            <person name="Rounsley S.D."/>
            <person name="Rodriguez-Carres M."/>
            <person name="Kuo A."/>
            <person name="Wasmann C.C."/>
            <person name="Grimwood J."/>
            <person name="Schmutz J."/>
            <person name="Taga M."/>
            <person name="White G.J."/>
            <person name="Zhou S."/>
            <person name="Schwartz D.C."/>
            <person name="Freitag M."/>
            <person name="Ma L.J."/>
            <person name="Danchin E.G."/>
            <person name="Henrissat B."/>
            <person name="Coutinho P.M."/>
            <person name="Nelson D.R."/>
            <person name="Straney D."/>
            <person name="Napoli C.A."/>
            <person name="Barker B.M."/>
            <person name="Gribskov M."/>
            <person name="Rep M."/>
            <person name="Kroken S."/>
            <person name="Molnar I."/>
            <person name="Rensing C."/>
            <person name="Kennell J.C."/>
            <person name="Zamora J."/>
            <person name="Farman M.L."/>
            <person name="Selker E.U."/>
            <person name="Salamov A."/>
            <person name="Shapiro H."/>
            <person name="Pangilinan J."/>
            <person name="Lindquist E."/>
            <person name="Lamers C."/>
            <person name="Grigoriev I.V."/>
            <person name="Geiser D.M."/>
            <person name="Covert S.F."/>
            <person name="Temporini E."/>
            <person name="Vanetten H.D."/>
        </authorList>
    </citation>
    <scope>NUCLEOTIDE SEQUENCE [LARGE SCALE GENOMIC DNA]</scope>
    <source>
        <strain evidence="14">ATCC MYA-4622 / CBS 123669 / FGSC 9596 / NRRL 45880 / 77-13-4</strain>
    </source>
</reference>
<dbReference type="Gene3D" id="1.25.40.20">
    <property type="entry name" value="Ankyrin repeat-containing domain"/>
    <property type="match status" value="3"/>
</dbReference>
<evidence type="ECO:0000256" key="9">
    <source>
        <dbReference type="SAM" id="MobiDB-lite"/>
    </source>
</evidence>
<dbReference type="HOGENOM" id="CLU_001887_1_0_1"/>
<dbReference type="OMA" id="DIYQFIC"/>
<feature type="compositionally biased region" description="Pro residues" evidence="9">
    <location>
        <begin position="224"/>
        <end position="234"/>
    </location>
</feature>
<keyword evidence="6" id="KW-0325">Glycoprotein</keyword>
<sequence length="1962" mass="220834">MFRQLQRTAGLRLLLIFLMAELAAAADDSEFAFNFFTDIAPLLALFGEQFAAQFLSESLSFEDHIIIAIVPLGILTIIASAIRVQGPEIVRAFIGRARETRAVAELEIMSSTSHDVCELFDGKSIVRVMGRPRIMQLLIFPHEYDMHRGRNESGLISSREALLPLTSLTRSIEEHHDDGFEPIQELLIGLRKRCREFWKRSSPPDDDTAVLEATSGTEGHHPAHPPTEPEPLPPNMQLNLVPDFSKQKEELRMAVAVAIIVQLGLLVLAGVVVFYGPLKDTKNFERKSYGFSCYLIGSLLLSTGIAFCSIAVGNSTDEDVWKARDSDTTKALPRLIWLQCRQSVNDQGFQGYTILAGPKRRIMTSCSERPRIPGGGTTEAPAQNETKPTRSGITNHSVGDLAMDKGSCKTAPGTPWKFLTVLGSLAAGSGFITQFVGLRGLPYPCSIAQLGAIVLMAVIRGFIRRHLSRRPESLDATPEYEIDFLAMKITYCQSFREYEQPSVDEPRDEGLDMVYQWEVLAPKPRSRDLFFSLPQVVSAPSDRANGRDSSNPSTRPPSSQQLLQVRKRLGKLCQWESHSKDASKALAQSVECFMNTFCKNLKNCTEEPEWAIRVASSLFSNSGVKTEDSVFIQLQRPDGEWKVASEQIEAILSLWMATIDARRSAEKQSKKSHTSDAHFGGPRREFYRILGYDFDGVLLRDLSWWVDEGIVEELDDDTGSKTPTRANMDLVIGFHGRSEDEQKRLKPRRSQLEIGYSPNEPRPTEVQERELGLISSGDLPTILAQHLFTSFMWAIAKDLEKNVLDQVSSEKQGNLDVRNKDAFDPGLFSKTWSRPTLQHRQLTNVVRQMESFGLGSRGDILLCMIPALSFQDLLPNRAILTLLPRIAREHRWAETARLYRNLLDTTIRSDPPEQFCYSAVAATVNFLLVANEPRSGVWPRRELASELSGVLWMLKTKFRDMIAQLLPFYHCQGRRNDLWSLLPEETFRKQVNIRHETAEALGISEDHKRMFKEIKDAKDKASRPENKNSYLVATPIAFPRDVGKSSDIFGWKPIHYACCSESEPFWRYLKMRGLQQAPEILNLFEQSPFHLAAAMGNPTALHYLIGALEVERRLEKEQLQQALDMVDINGMTPLHWAAKSGSLECVELITKKQKQSSTRTDIWGRQALHVAVGVLDCQIISQLLETSRWSLKIDKTGWCPVKYLLDTYSTPLEPRSHDAGLDDGSESFGMSSCSEEDTPDWVDGIIDIIDEAEPRRDSLTDSTHQNALFAFERLARRMHGYRDEDGQTFLHLAATYTPICTVERLIQRGYDVEARDSEGQTPLHAAILAENYNVAECLVDIHQADLSAEDYAGSWTLIFAIGTRFRHMIDRILATDCDLDGQDENGRTVLHNAIHPVDPDFSMWLVESLVKKGCDPKIEDLDGRTALHTALEFGYDQVALSLLKPDRVRQTLDNYQDQTLLIAACYGGCHESIPRILELWPSIMSKTDPDFKAPPISWACASEKKAAVQALLQGKDLNMSPDRNGCTPAHYAATATDNDILQLVLNIESVEPATKDGSGLTPIDRAILGQPVNPKADQRGNDSWRSSNARDLLKHRKTSAGTRLEYLKLIYTENYRHLDGIVGDVLERIDDANLDEDTLLKLIDDSFESWYPRSFEAYVRRALTTATWKRIPLPFHRSLKMNTLGLVEQLMKHKADPTGYDGDNWSCLDYATAYSPNNPSPWQRANEELSRYFAKHLPAEHPRTTPMTPSSLDGEYLEPSIETKPCTVPRHSECPGIHQIHMLMRETIQHRDRLRKHRCIISKECVPPLSKSTRYFYFELDVLPNWKSKALRVGFCHETTLKKNQLPGDFARSWGYEGNDGNVYFGDLVAPSEAGHNGGRASHFGAGDTVGVGLDLKTGKRICTLNGRKIDFGWDFRNRGRKPGKMYPCIGYGDLEQCGLGLRVNFSGKPPHLFKYEGPFVS</sequence>
<feature type="transmembrane region" description="Helical" evidence="10">
    <location>
        <begin position="254"/>
        <end position="277"/>
    </location>
</feature>
<proteinExistence type="predicted"/>
<dbReference type="Proteomes" id="UP000005206">
    <property type="component" value="Chromosome 11"/>
</dbReference>
<dbReference type="SUPFAM" id="SSF48403">
    <property type="entry name" value="Ankyrin repeat"/>
    <property type="match status" value="2"/>
</dbReference>
<dbReference type="PROSITE" id="PS50088">
    <property type="entry name" value="ANK_REPEAT"/>
    <property type="match status" value="3"/>
</dbReference>
<dbReference type="GO" id="GO:0034220">
    <property type="term" value="P:monoatomic ion transmembrane transport"/>
    <property type="evidence" value="ECO:0007669"/>
    <property type="project" value="UniProtKB-KW"/>
</dbReference>
<evidence type="ECO:0000256" key="11">
    <source>
        <dbReference type="SAM" id="SignalP"/>
    </source>
</evidence>
<dbReference type="InterPro" id="IPR052076">
    <property type="entry name" value="TRP_cation_channel"/>
</dbReference>
<evidence type="ECO:0000256" key="7">
    <source>
        <dbReference type="ARBA" id="ARBA00023303"/>
    </source>
</evidence>
<dbReference type="Gene3D" id="2.60.120.920">
    <property type="match status" value="1"/>
</dbReference>
<dbReference type="PANTHER" id="PTHR47143:SF1">
    <property type="entry name" value="ION_TRANS DOMAIN-CONTAINING PROTEIN"/>
    <property type="match status" value="1"/>
</dbReference>
<feature type="signal peptide" evidence="11">
    <location>
        <begin position="1"/>
        <end position="25"/>
    </location>
</feature>
<dbReference type="KEGG" id="nhe:NECHADRAFT_102067"/>
<dbReference type="PANTHER" id="PTHR47143">
    <property type="entry name" value="TRANSIENT RECEPTOR POTENTIAL CATION CHANNEL PROTEIN PAINLESS"/>
    <property type="match status" value="1"/>
</dbReference>
<feature type="region of interest" description="Disordered" evidence="9">
    <location>
        <begin position="739"/>
        <end position="765"/>
    </location>
</feature>
<protein>
    <recommendedName>
        <fullName evidence="12">B30.2/SPRY domain-containing protein</fullName>
    </recommendedName>
</protein>
<feature type="transmembrane region" description="Helical" evidence="10">
    <location>
        <begin position="289"/>
        <end position="312"/>
    </location>
</feature>
<evidence type="ECO:0000256" key="5">
    <source>
        <dbReference type="ARBA" id="ARBA00023065"/>
    </source>
</evidence>
<keyword evidence="10" id="KW-0472">Membrane</keyword>
<dbReference type="PROSITE" id="PS50297">
    <property type="entry name" value="ANK_REP_REGION"/>
    <property type="match status" value="2"/>
</dbReference>
<gene>
    <name evidence="13" type="ORF">NECHADRAFT_102067</name>
</gene>
<dbReference type="GO" id="GO:0022857">
    <property type="term" value="F:transmembrane transporter activity"/>
    <property type="evidence" value="ECO:0007669"/>
    <property type="project" value="TreeGrafter"/>
</dbReference>
<dbReference type="SMART" id="SM00248">
    <property type="entry name" value="ANK"/>
    <property type="match status" value="11"/>
</dbReference>
<dbReference type="InParanoid" id="C7ZNG8"/>
<feature type="repeat" description="ANK" evidence="8">
    <location>
        <begin position="1285"/>
        <end position="1317"/>
    </location>
</feature>
<dbReference type="Pfam" id="PF00622">
    <property type="entry name" value="SPRY"/>
    <property type="match status" value="1"/>
</dbReference>
<keyword evidence="14" id="KW-1185">Reference proteome</keyword>
<feature type="region of interest" description="Disordered" evidence="9">
    <location>
        <begin position="540"/>
        <end position="561"/>
    </location>
</feature>
<keyword evidence="10" id="KW-0812">Transmembrane</keyword>